<dbReference type="InterPro" id="IPR010172">
    <property type="entry name" value="CRISPR-assoc_prot_TM1791"/>
</dbReference>
<dbReference type="PROSITE" id="PS51857">
    <property type="entry name" value="CSD_2"/>
    <property type="match status" value="1"/>
</dbReference>
<evidence type="ECO:0000256" key="1">
    <source>
        <dbReference type="ARBA" id="ARBA00023118"/>
    </source>
</evidence>
<evidence type="ECO:0000313" key="4">
    <source>
        <dbReference type="Proteomes" id="UP000199584"/>
    </source>
</evidence>
<dbReference type="InterPro" id="IPR002059">
    <property type="entry name" value="CSP_DNA-bd"/>
</dbReference>
<reference evidence="4" key="1">
    <citation type="submission" date="2016-10" db="EMBL/GenBank/DDBJ databases">
        <authorList>
            <person name="Varghese N."/>
            <person name="Submissions S."/>
        </authorList>
    </citation>
    <scope>NUCLEOTIDE SEQUENCE [LARGE SCALE GENOMIC DNA]</scope>
    <source>
        <strain evidence="4">DSM 3669</strain>
    </source>
</reference>
<evidence type="ECO:0000313" key="3">
    <source>
        <dbReference type="EMBL" id="SFR15904.1"/>
    </source>
</evidence>
<dbReference type="InterPro" id="IPR011129">
    <property type="entry name" value="CSD"/>
</dbReference>
<dbReference type="Gene3D" id="2.40.50.140">
    <property type="entry name" value="Nucleic acid-binding proteins"/>
    <property type="match status" value="1"/>
</dbReference>
<dbReference type="NCBIfam" id="TIGR01898">
    <property type="entry name" value="cas_TM1791_cmr6"/>
    <property type="match status" value="1"/>
</dbReference>
<proteinExistence type="predicted"/>
<keyword evidence="1" id="KW-0051">Antiviral defense</keyword>
<dbReference type="OrthoDB" id="9813956at2"/>
<dbReference type="Pfam" id="PF03787">
    <property type="entry name" value="RAMPs"/>
    <property type="match status" value="1"/>
</dbReference>
<dbReference type="AlphaFoldDB" id="A0A1I6EDT3"/>
<name>A0A1I6EDT3_9FIRM</name>
<dbReference type="PANTHER" id="PTHR39965">
    <property type="entry name" value="CRISPR SYSTEM CMR SUBUNIT CMR6"/>
    <property type="match status" value="1"/>
</dbReference>
<dbReference type="SMART" id="SM00357">
    <property type="entry name" value="CSP"/>
    <property type="match status" value="1"/>
</dbReference>
<dbReference type="PANTHER" id="PTHR39965:SF1">
    <property type="entry name" value="CRISPR SYSTEM CMR SUBUNIT CMR6"/>
    <property type="match status" value="1"/>
</dbReference>
<dbReference type="GO" id="GO:0003676">
    <property type="term" value="F:nucleic acid binding"/>
    <property type="evidence" value="ECO:0007669"/>
    <property type="project" value="InterPro"/>
</dbReference>
<organism evidence="3 4">
    <name type="scientific">Desulfoscipio geothermicus DSM 3669</name>
    <dbReference type="NCBI Taxonomy" id="1121426"/>
    <lineage>
        <taxon>Bacteria</taxon>
        <taxon>Bacillati</taxon>
        <taxon>Bacillota</taxon>
        <taxon>Clostridia</taxon>
        <taxon>Eubacteriales</taxon>
        <taxon>Desulfallaceae</taxon>
        <taxon>Desulfoscipio</taxon>
    </lineage>
</organism>
<dbReference type="RefSeq" id="WP_092487173.1">
    <property type="nucleotide sequence ID" value="NZ_FOYM01000037.1"/>
</dbReference>
<keyword evidence="4" id="KW-1185">Reference proteome</keyword>
<gene>
    <name evidence="3" type="ORF">SAMN05660706_13729</name>
</gene>
<dbReference type="InterPro" id="IPR005537">
    <property type="entry name" value="RAMP_III_fam"/>
</dbReference>
<dbReference type="EMBL" id="FOYM01000037">
    <property type="protein sequence ID" value="SFR15904.1"/>
    <property type="molecule type" value="Genomic_DNA"/>
</dbReference>
<dbReference type="GO" id="GO:0051607">
    <property type="term" value="P:defense response to virus"/>
    <property type="evidence" value="ECO:0007669"/>
    <property type="project" value="UniProtKB-KW"/>
</dbReference>
<dbReference type="Proteomes" id="UP000199584">
    <property type="component" value="Unassembled WGS sequence"/>
</dbReference>
<protein>
    <submittedName>
        <fullName evidence="3">CRISPR-associated protein Cmr6</fullName>
    </submittedName>
</protein>
<dbReference type="SUPFAM" id="SSF50249">
    <property type="entry name" value="Nucleic acid-binding proteins"/>
    <property type="match status" value="1"/>
</dbReference>
<feature type="domain" description="CSD" evidence="2">
    <location>
        <begin position="2"/>
        <end position="68"/>
    </location>
</feature>
<dbReference type="InterPro" id="IPR012340">
    <property type="entry name" value="NA-bd_OB-fold"/>
</dbReference>
<dbReference type="Pfam" id="PF00313">
    <property type="entry name" value="CSD"/>
    <property type="match status" value="1"/>
</dbReference>
<accession>A0A1I6EDT3</accession>
<dbReference type="CDD" id="cd04458">
    <property type="entry name" value="CSP_CDS"/>
    <property type="match status" value="1"/>
</dbReference>
<evidence type="ECO:0000259" key="2">
    <source>
        <dbReference type="PROSITE" id="PS51857"/>
    </source>
</evidence>
<dbReference type="STRING" id="39060.SAMN05660706_13729"/>
<sequence>MEIKGKIKKFNAEKGFGFISYQEECKQKDIFFHISNILTKEQKPTEGLEVLFVPGEGRKGPEAQKIKIYGGKAEYSGYFLPTDTSEILEPFAVDNVSLFLNKAAYFDGKKFCHRLDRSGREIRLKSGRFDSIPFSRLLDRRKDALNKSGLSHEVREMSLDWRLAVGLGGASVHETAMTLHHVYGIPYLPGSAVKGVTRSRVVAELFENEEGDRQRGALADPGFCLVFGSPEDSIAGARRGIVRFFDAFPISTPAFCLDVMTPHYSSYYTGDKPPADYHNPVPVPFLTVEKTDFMFFVGAEETENTPIVGGVFDGNTPLAVAVEWMERAMREQGIGAKTSVGYGYFV</sequence>